<gene>
    <name evidence="1" type="ORF">LMG3458_01762</name>
</gene>
<dbReference type="AlphaFoldDB" id="A0A6S6ZP09"/>
<accession>A0A6S6ZP09</accession>
<organism evidence="1 2">
    <name type="scientific">Achromobacter deleyi</name>
    <dbReference type="NCBI Taxonomy" id="1353891"/>
    <lineage>
        <taxon>Bacteria</taxon>
        <taxon>Pseudomonadati</taxon>
        <taxon>Pseudomonadota</taxon>
        <taxon>Betaproteobacteria</taxon>
        <taxon>Burkholderiales</taxon>
        <taxon>Alcaligenaceae</taxon>
        <taxon>Achromobacter</taxon>
    </lineage>
</organism>
<proteinExistence type="predicted"/>
<protein>
    <submittedName>
        <fullName evidence="1">Uncharacterized protein</fullName>
    </submittedName>
</protein>
<dbReference type="Proteomes" id="UP000494111">
    <property type="component" value="Unassembled WGS sequence"/>
</dbReference>
<evidence type="ECO:0000313" key="2">
    <source>
        <dbReference type="Proteomes" id="UP000494111"/>
    </source>
</evidence>
<dbReference type="RefSeq" id="WP_246288631.1">
    <property type="nucleotide sequence ID" value="NZ_CADIJO010000004.1"/>
</dbReference>
<sequence>MHKATYADPRIDLNQPMREQTMQKIEGAAFQMAHDKGQSHFQDLHLHDCTFDNCSLSMVKIPARMSRVQHVHLSGCRAVNSMIMPCVFEDVVVQDLTTNPILLVWASFFRRVKLVGKIGKINLNLTPEAFCQDASRLAQFDAARAAFYADTDWALDISDAKLLGLRCEGVPLHLIKRDPQTQVILDKRGRYPGHQALDKRFAQAFPVADSVLRGFDESDRPAMLMAASLAAPKKRRDEELGAIAELRTLGFLEDA</sequence>
<name>A0A6S6ZP09_9BURK</name>
<reference evidence="1 2" key="1">
    <citation type="submission" date="2020-04" db="EMBL/GenBank/DDBJ databases">
        <authorList>
            <person name="De Canck E."/>
        </authorList>
    </citation>
    <scope>NUCLEOTIDE SEQUENCE [LARGE SCALE GENOMIC DNA]</scope>
    <source>
        <strain evidence="1 2">LMG 3458</strain>
    </source>
</reference>
<dbReference type="EMBL" id="CADIJO010000004">
    <property type="protein sequence ID" value="CAB3683765.1"/>
    <property type="molecule type" value="Genomic_DNA"/>
</dbReference>
<evidence type="ECO:0000313" key="1">
    <source>
        <dbReference type="EMBL" id="CAB3683765.1"/>
    </source>
</evidence>